<evidence type="ECO:0000256" key="2">
    <source>
        <dbReference type="ARBA" id="ARBA00006244"/>
    </source>
</evidence>
<proteinExistence type="inferred from homology"/>
<name>A0A9P6Q1W1_9FUNG</name>
<dbReference type="InterPro" id="IPR025256">
    <property type="entry name" value="TM7S3/TM198-like_dom"/>
</dbReference>
<evidence type="ECO:0000256" key="1">
    <source>
        <dbReference type="ARBA" id="ARBA00004141"/>
    </source>
</evidence>
<comment type="subcellular location">
    <subcellularLocation>
        <location evidence="1">Membrane</location>
        <topology evidence="1">Multi-pass membrane protein</topology>
    </subcellularLocation>
</comment>
<dbReference type="InterPro" id="IPR040236">
    <property type="entry name" value="TMEM198"/>
</dbReference>
<evidence type="ECO:0000259" key="9">
    <source>
        <dbReference type="Pfam" id="PF13886"/>
    </source>
</evidence>
<feature type="transmembrane region" description="Helical" evidence="7">
    <location>
        <begin position="155"/>
        <end position="172"/>
    </location>
</feature>
<evidence type="ECO:0000313" key="10">
    <source>
        <dbReference type="EMBL" id="KAG0256700.1"/>
    </source>
</evidence>
<dbReference type="Pfam" id="PF13886">
    <property type="entry name" value="TM7S3_TM198"/>
    <property type="match status" value="1"/>
</dbReference>
<keyword evidence="3 7" id="KW-0812">Transmembrane</keyword>
<gene>
    <name evidence="10" type="ORF">DFQ27_005531</name>
</gene>
<feature type="transmembrane region" description="Helical" evidence="7">
    <location>
        <begin position="225"/>
        <end position="245"/>
    </location>
</feature>
<dbReference type="PANTHER" id="PTHR31247:SF5">
    <property type="entry name" value="DUF4203 DOMAIN-CONTAINING PROTEIN"/>
    <property type="match status" value="1"/>
</dbReference>
<keyword evidence="8" id="KW-0732">Signal</keyword>
<evidence type="ECO:0000256" key="8">
    <source>
        <dbReference type="SAM" id="SignalP"/>
    </source>
</evidence>
<keyword evidence="5 7" id="KW-0472">Membrane</keyword>
<evidence type="ECO:0000256" key="6">
    <source>
        <dbReference type="ARBA" id="ARBA00049737"/>
    </source>
</evidence>
<dbReference type="AlphaFoldDB" id="A0A9P6Q1W1"/>
<comment type="caution">
    <text evidence="10">The sequence shown here is derived from an EMBL/GenBank/DDBJ whole genome shotgun (WGS) entry which is preliminary data.</text>
</comment>
<keyword evidence="4 7" id="KW-1133">Transmembrane helix</keyword>
<protein>
    <recommendedName>
        <fullName evidence="6">Transmembrane protein 198</fullName>
    </recommendedName>
</protein>
<feature type="transmembrane region" description="Helical" evidence="7">
    <location>
        <begin position="177"/>
        <end position="194"/>
    </location>
</feature>
<dbReference type="OrthoDB" id="102260at2759"/>
<organism evidence="10 11">
    <name type="scientific">Actinomortierella ambigua</name>
    <dbReference type="NCBI Taxonomy" id="1343610"/>
    <lineage>
        <taxon>Eukaryota</taxon>
        <taxon>Fungi</taxon>
        <taxon>Fungi incertae sedis</taxon>
        <taxon>Mucoromycota</taxon>
        <taxon>Mortierellomycotina</taxon>
        <taxon>Mortierellomycetes</taxon>
        <taxon>Mortierellales</taxon>
        <taxon>Mortierellaceae</taxon>
        <taxon>Actinomortierella</taxon>
    </lineage>
</organism>
<keyword evidence="11" id="KW-1185">Reference proteome</keyword>
<comment type="similarity">
    <text evidence="2">Belongs to the TMEM198 family.</text>
</comment>
<dbReference type="GO" id="GO:0005886">
    <property type="term" value="C:plasma membrane"/>
    <property type="evidence" value="ECO:0007669"/>
    <property type="project" value="TreeGrafter"/>
</dbReference>
<feature type="signal peptide" evidence="8">
    <location>
        <begin position="1"/>
        <end position="25"/>
    </location>
</feature>
<dbReference type="EMBL" id="JAAAJB010000397">
    <property type="protein sequence ID" value="KAG0256700.1"/>
    <property type="molecule type" value="Genomic_DNA"/>
</dbReference>
<feature type="transmembrane region" description="Helical" evidence="7">
    <location>
        <begin position="125"/>
        <end position="143"/>
    </location>
</feature>
<accession>A0A9P6Q1W1</accession>
<dbReference type="Proteomes" id="UP000807716">
    <property type="component" value="Unassembled WGS sequence"/>
</dbReference>
<feature type="transmembrane region" description="Helical" evidence="7">
    <location>
        <begin position="41"/>
        <end position="60"/>
    </location>
</feature>
<evidence type="ECO:0000256" key="5">
    <source>
        <dbReference type="ARBA" id="ARBA00023136"/>
    </source>
</evidence>
<feature type="transmembrane region" description="Helical" evidence="7">
    <location>
        <begin position="67"/>
        <end position="88"/>
    </location>
</feature>
<feature type="transmembrane region" description="Helical" evidence="7">
    <location>
        <begin position="100"/>
        <end position="118"/>
    </location>
</feature>
<dbReference type="PANTHER" id="PTHR31247">
    <property type="entry name" value="TRANSMEMBRANE PROTEIN 198 FAMILY MEMBER"/>
    <property type="match status" value="1"/>
</dbReference>
<evidence type="ECO:0000256" key="3">
    <source>
        <dbReference type="ARBA" id="ARBA00022692"/>
    </source>
</evidence>
<evidence type="ECO:0000313" key="11">
    <source>
        <dbReference type="Proteomes" id="UP000807716"/>
    </source>
</evidence>
<sequence>MTSFRARTSAFFMFALLFLMSTVAAQQPNQEIPLGDKKITISGSIIAIVLMVAGFLFAFFGHRFFRITLFLAGFYVLSTLAWIALSNIEPKDNLWNNREWIYLGAAGAAGIIGGALFLCFWRLGFAAIGAMAGFYLAVFILSWKDSGVITNTVPRVAFIAIFVIIGIILTFFIERHVVIIGTAIAGSGSFFLGLDNFVKTGFGNALNAFLDGNFDVTNYHVTPQVYGMLGGTLAMMVVGACFQYWKHRGSFIPKSHRNQTPAYHPPNYQQV</sequence>
<feature type="chain" id="PRO_5040289832" description="Transmembrane protein 198" evidence="8">
    <location>
        <begin position="26"/>
        <end position="271"/>
    </location>
</feature>
<evidence type="ECO:0000256" key="7">
    <source>
        <dbReference type="SAM" id="Phobius"/>
    </source>
</evidence>
<feature type="domain" description="TM7S3/TM198-like" evidence="9">
    <location>
        <begin position="48"/>
        <end position="244"/>
    </location>
</feature>
<reference evidence="10" key="1">
    <citation type="journal article" date="2020" name="Fungal Divers.">
        <title>Resolving the Mortierellaceae phylogeny through synthesis of multi-gene phylogenetics and phylogenomics.</title>
        <authorList>
            <person name="Vandepol N."/>
            <person name="Liber J."/>
            <person name="Desiro A."/>
            <person name="Na H."/>
            <person name="Kennedy M."/>
            <person name="Barry K."/>
            <person name="Grigoriev I.V."/>
            <person name="Miller A.N."/>
            <person name="O'Donnell K."/>
            <person name="Stajich J.E."/>
            <person name="Bonito G."/>
        </authorList>
    </citation>
    <scope>NUCLEOTIDE SEQUENCE</scope>
    <source>
        <strain evidence="10">BC1065</strain>
    </source>
</reference>
<evidence type="ECO:0000256" key="4">
    <source>
        <dbReference type="ARBA" id="ARBA00022989"/>
    </source>
</evidence>